<proteinExistence type="predicted"/>
<evidence type="ECO:0000313" key="6">
    <source>
        <dbReference type="EMBL" id="OJI99571.1"/>
    </source>
</evidence>
<dbReference type="Proteomes" id="UP000184073">
    <property type="component" value="Unassembled WGS sequence"/>
</dbReference>
<sequence length="130" mass="14379">MASHATESFLRPLLPATASCSADVPEVSQPKRKRQTVACTSCQIKRVKCSGSFPCDGCAGTDFICCYDPRKDKRRKEALKDAQQTKEALRTIINIIYQGTDSDLDNLKAKLKTFASPEAVMEELLNNVHI</sequence>
<dbReference type="PANTHER" id="PTHR47256">
    <property type="entry name" value="ZN(II)2CYS6 TRANSCRIPTION FACTOR (EUROFUNG)-RELATED"/>
    <property type="match status" value="1"/>
</dbReference>
<protein>
    <recommendedName>
        <fullName evidence="5">Zn(2)-C6 fungal-type domain-containing protein</fullName>
    </recommendedName>
</protein>
<evidence type="ECO:0000256" key="4">
    <source>
        <dbReference type="ARBA" id="ARBA00023242"/>
    </source>
</evidence>
<dbReference type="Pfam" id="PF00172">
    <property type="entry name" value="Zn_clus"/>
    <property type="match status" value="1"/>
</dbReference>
<keyword evidence="2" id="KW-0238">DNA-binding</keyword>
<keyword evidence="7" id="KW-1185">Reference proteome</keyword>
<dbReference type="EMBL" id="KV878127">
    <property type="protein sequence ID" value="OJI99571.1"/>
    <property type="molecule type" value="Genomic_DNA"/>
</dbReference>
<dbReference type="AlphaFoldDB" id="A0A1L9PDK5"/>
<dbReference type="PANTHER" id="PTHR47256:SF1">
    <property type="entry name" value="ZN(II)2CYS6 TRANSCRIPTION FACTOR (EUROFUNG)"/>
    <property type="match status" value="1"/>
</dbReference>
<dbReference type="InterPro" id="IPR001138">
    <property type="entry name" value="Zn2Cys6_DnaBD"/>
</dbReference>
<evidence type="ECO:0000259" key="5">
    <source>
        <dbReference type="PROSITE" id="PS50048"/>
    </source>
</evidence>
<evidence type="ECO:0000313" key="7">
    <source>
        <dbReference type="Proteomes" id="UP000184073"/>
    </source>
</evidence>
<evidence type="ECO:0000256" key="2">
    <source>
        <dbReference type="ARBA" id="ARBA00023125"/>
    </source>
</evidence>
<dbReference type="GO" id="GO:0003677">
    <property type="term" value="F:DNA binding"/>
    <property type="evidence" value="ECO:0007669"/>
    <property type="project" value="UniProtKB-KW"/>
</dbReference>
<dbReference type="STRING" id="1036611.A0A1L9PDK5"/>
<dbReference type="GeneID" id="63727320"/>
<accession>A0A1L9PDK5</accession>
<organism evidence="6 7">
    <name type="scientific">Aspergillus versicolor CBS 583.65</name>
    <dbReference type="NCBI Taxonomy" id="1036611"/>
    <lineage>
        <taxon>Eukaryota</taxon>
        <taxon>Fungi</taxon>
        <taxon>Dikarya</taxon>
        <taxon>Ascomycota</taxon>
        <taxon>Pezizomycotina</taxon>
        <taxon>Eurotiomycetes</taxon>
        <taxon>Eurotiomycetidae</taxon>
        <taxon>Eurotiales</taxon>
        <taxon>Aspergillaceae</taxon>
        <taxon>Aspergillus</taxon>
        <taxon>Aspergillus subgen. Nidulantes</taxon>
    </lineage>
</organism>
<dbReference type="InterPro" id="IPR036864">
    <property type="entry name" value="Zn2-C6_fun-type_DNA-bd_sf"/>
</dbReference>
<dbReference type="PROSITE" id="PS50048">
    <property type="entry name" value="ZN2_CY6_FUNGAL_2"/>
    <property type="match status" value="1"/>
</dbReference>
<dbReference type="Gene3D" id="4.10.240.10">
    <property type="entry name" value="Zn(2)-C6 fungal-type DNA-binding domain"/>
    <property type="match status" value="1"/>
</dbReference>
<evidence type="ECO:0000256" key="3">
    <source>
        <dbReference type="ARBA" id="ARBA00023163"/>
    </source>
</evidence>
<feature type="domain" description="Zn(2)-C6 fungal-type" evidence="5">
    <location>
        <begin position="38"/>
        <end position="67"/>
    </location>
</feature>
<dbReference type="OrthoDB" id="3266505at2759"/>
<evidence type="ECO:0000256" key="1">
    <source>
        <dbReference type="ARBA" id="ARBA00023015"/>
    </source>
</evidence>
<dbReference type="RefSeq" id="XP_040665334.1">
    <property type="nucleotide sequence ID" value="XM_040811809.1"/>
</dbReference>
<keyword evidence="1" id="KW-0805">Transcription regulation</keyword>
<reference evidence="7" key="1">
    <citation type="journal article" date="2017" name="Genome Biol.">
        <title>Comparative genomics reveals high biological diversity and specific adaptations in the industrially and medically important fungal genus Aspergillus.</title>
        <authorList>
            <person name="de Vries R.P."/>
            <person name="Riley R."/>
            <person name="Wiebenga A."/>
            <person name="Aguilar-Osorio G."/>
            <person name="Amillis S."/>
            <person name="Uchima C.A."/>
            <person name="Anderluh G."/>
            <person name="Asadollahi M."/>
            <person name="Askin M."/>
            <person name="Barry K."/>
            <person name="Battaglia E."/>
            <person name="Bayram O."/>
            <person name="Benocci T."/>
            <person name="Braus-Stromeyer S.A."/>
            <person name="Caldana C."/>
            <person name="Canovas D."/>
            <person name="Cerqueira G.C."/>
            <person name="Chen F."/>
            <person name="Chen W."/>
            <person name="Choi C."/>
            <person name="Clum A."/>
            <person name="Dos Santos R.A."/>
            <person name="Damasio A.R."/>
            <person name="Diallinas G."/>
            <person name="Emri T."/>
            <person name="Fekete E."/>
            <person name="Flipphi M."/>
            <person name="Freyberg S."/>
            <person name="Gallo A."/>
            <person name="Gournas C."/>
            <person name="Habgood R."/>
            <person name="Hainaut M."/>
            <person name="Harispe M.L."/>
            <person name="Henrissat B."/>
            <person name="Hilden K.S."/>
            <person name="Hope R."/>
            <person name="Hossain A."/>
            <person name="Karabika E."/>
            <person name="Karaffa L."/>
            <person name="Karanyi Z."/>
            <person name="Krasevec N."/>
            <person name="Kuo A."/>
            <person name="Kusch H."/>
            <person name="LaButti K."/>
            <person name="Lagendijk E.L."/>
            <person name="Lapidus A."/>
            <person name="Levasseur A."/>
            <person name="Lindquist E."/>
            <person name="Lipzen A."/>
            <person name="Logrieco A.F."/>
            <person name="MacCabe A."/>
            <person name="Maekelae M.R."/>
            <person name="Malavazi I."/>
            <person name="Melin P."/>
            <person name="Meyer V."/>
            <person name="Mielnichuk N."/>
            <person name="Miskei M."/>
            <person name="Molnar A.P."/>
            <person name="Mule G."/>
            <person name="Ngan C.Y."/>
            <person name="Orejas M."/>
            <person name="Orosz E."/>
            <person name="Ouedraogo J.P."/>
            <person name="Overkamp K.M."/>
            <person name="Park H.-S."/>
            <person name="Perrone G."/>
            <person name="Piumi F."/>
            <person name="Punt P.J."/>
            <person name="Ram A.F."/>
            <person name="Ramon A."/>
            <person name="Rauscher S."/>
            <person name="Record E."/>
            <person name="Riano-Pachon D.M."/>
            <person name="Robert V."/>
            <person name="Roehrig J."/>
            <person name="Ruller R."/>
            <person name="Salamov A."/>
            <person name="Salih N.S."/>
            <person name="Samson R.A."/>
            <person name="Sandor E."/>
            <person name="Sanguinetti M."/>
            <person name="Schuetze T."/>
            <person name="Sepcic K."/>
            <person name="Shelest E."/>
            <person name="Sherlock G."/>
            <person name="Sophianopoulou V."/>
            <person name="Squina F.M."/>
            <person name="Sun H."/>
            <person name="Susca A."/>
            <person name="Todd R.B."/>
            <person name="Tsang A."/>
            <person name="Unkles S.E."/>
            <person name="van de Wiele N."/>
            <person name="van Rossen-Uffink D."/>
            <person name="Oliveira J.V."/>
            <person name="Vesth T.C."/>
            <person name="Visser J."/>
            <person name="Yu J.-H."/>
            <person name="Zhou M."/>
            <person name="Andersen M.R."/>
            <person name="Archer D.B."/>
            <person name="Baker S.E."/>
            <person name="Benoit I."/>
            <person name="Brakhage A.A."/>
            <person name="Braus G.H."/>
            <person name="Fischer R."/>
            <person name="Frisvad J.C."/>
            <person name="Goldman G.H."/>
            <person name="Houbraken J."/>
            <person name="Oakley B."/>
            <person name="Pocsi I."/>
            <person name="Scazzocchio C."/>
            <person name="Seiboth B."/>
            <person name="vanKuyk P.A."/>
            <person name="Wortman J."/>
            <person name="Dyer P.S."/>
            <person name="Grigoriev I.V."/>
        </authorList>
    </citation>
    <scope>NUCLEOTIDE SEQUENCE [LARGE SCALE GENOMIC DNA]</scope>
    <source>
        <strain evidence="7">CBS 583.65</strain>
    </source>
</reference>
<dbReference type="GO" id="GO:0008270">
    <property type="term" value="F:zinc ion binding"/>
    <property type="evidence" value="ECO:0007669"/>
    <property type="project" value="InterPro"/>
</dbReference>
<dbReference type="SUPFAM" id="SSF57701">
    <property type="entry name" value="Zn2/Cys6 DNA-binding domain"/>
    <property type="match status" value="1"/>
</dbReference>
<name>A0A1L9PDK5_ASPVE</name>
<dbReference type="GO" id="GO:0000981">
    <property type="term" value="F:DNA-binding transcription factor activity, RNA polymerase II-specific"/>
    <property type="evidence" value="ECO:0007669"/>
    <property type="project" value="InterPro"/>
</dbReference>
<dbReference type="VEuPathDB" id="FungiDB:ASPVEDRAFT_38981"/>
<dbReference type="SMART" id="SM00066">
    <property type="entry name" value="GAL4"/>
    <property type="match status" value="1"/>
</dbReference>
<keyword evidence="3" id="KW-0804">Transcription</keyword>
<gene>
    <name evidence="6" type="ORF">ASPVEDRAFT_38981</name>
</gene>
<dbReference type="InterPro" id="IPR053187">
    <property type="entry name" value="Notoamide_regulator"/>
</dbReference>
<keyword evidence="4" id="KW-0539">Nucleus</keyword>